<evidence type="ECO:0000256" key="5">
    <source>
        <dbReference type="SAM" id="SignalP"/>
    </source>
</evidence>
<evidence type="ECO:0000259" key="6">
    <source>
        <dbReference type="PROSITE" id="PS51123"/>
    </source>
</evidence>
<comment type="caution">
    <text evidence="7">The sequence shown here is derived from an EMBL/GenBank/DDBJ whole genome shotgun (WGS) entry which is preliminary data.</text>
</comment>
<evidence type="ECO:0000256" key="1">
    <source>
        <dbReference type="ARBA" id="ARBA00004442"/>
    </source>
</evidence>
<dbReference type="PANTHER" id="PTHR30329">
    <property type="entry name" value="STATOR ELEMENT OF FLAGELLAR MOTOR COMPLEX"/>
    <property type="match status" value="1"/>
</dbReference>
<dbReference type="AlphaFoldDB" id="A0A6L7GFW5"/>
<evidence type="ECO:0000256" key="3">
    <source>
        <dbReference type="ARBA" id="ARBA00023237"/>
    </source>
</evidence>
<dbReference type="InterPro" id="IPR050330">
    <property type="entry name" value="Bact_OuterMem_StrucFunc"/>
</dbReference>
<dbReference type="GO" id="GO:0009279">
    <property type="term" value="C:cell outer membrane"/>
    <property type="evidence" value="ECO:0007669"/>
    <property type="project" value="UniProtKB-SubCell"/>
</dbReference>
<comment type="subcellular location">
    <subcellularLocation>
        <location evidence="1">Cell outer membrane</location>
    </subcellularLocation>
</comment>
<dbReference type="InterPro" id="IPR006665">
    <property type="entry name" value="OmpA-like"/>
</dbReference>
<keyword evidence="5" id="KW-0732">Signal</keyword>
<name>A0A6L7GFW5_9SPHN</name>
<evidence type="ECO:0000313" key="8">
    <source>
        <dbReference type="Proteomes" id="UP000473531"/>
    </source>
</evidence>
<dbReference type="EMBL" id="WTYU01000001">
    <property type="protein sequence ID" value="MXP14757.1"/>
    <property type="molecule type" value="Genomic_DNA"/>
</dbReference>
<dbReference type="InterPro" id="IPR006664">
    <property type="entry name" value="OMP_bac"/>
</dbReference>
<organism evidence="7 8">
    <name type="scientific">Allopontixanthobacter confluentis</name>
    <dbReference type="NCBI Taxonomy" id="1849021"/>
    <lineage>
        <taxon>Bacteria</taxon>
        <taxon>Pseudomonadati</taxon>
        <taxon>Pseudomonadota</taxon>
        <taxon>Alphaproteobacteria</taxon>
        <taxon>Sphingomonadales</taxon>
        <taxon>Erythrobacteraceae</taxon>
        <taxon>Allopontixanthobacter</taxon>
    </lineage>
</organism>
<dbReference type="RefSeq" id="WP_160601094.1">
    <property type="nucleotide sequence ID" value="NZ_WTYU01000001.1"/>
</dbReference>
<proteinExistence type="predicted"/>
<dbReference type="PROSITE" id="PS51123">
    <property type="entry name" value="OMPA_2"/>
    <property type="match status" value="1"/>
</dbReference>
<dbReference type="Gene3D" id="3.30.1330.60">
    <property type="entry name" value="OmpA-like domain"/>
    <property type="match status" value="1"/>
</dbReference>
<evidence type="ECO:0000256" key="2">
    <source>
        <dbReference type="ARBA" id="ARBA00023136"/>
    </source>
</evidence>
<dbReference type="CDD" id="cd07185">
    <property type="entry name" value="OmpA_C-like"/>
    <property type="match status" value="1"/>
</dbReference>
<feature type="chain" id="PRO_5027072646" evidence="5">
    <location>
        <begin position="25"/>
        <end position="236"/>
    </location>
</feature>
<accession>A0A6L7GFW5</accession>
<dbReference type="Pfam" id="PF00691">
    <property type="entry name" value="OmpA"/>
    <property type="match status" value="1"/>
</dbReference>
<keyword evidence="2 4" id="KW-0472">Membrane</keyword>
<keyword evidence="3" id="KW-0998">Cell outer membrane</keyword>
<reference evidence="7 8" key="1">
    <citation type="submission" date="2019-12" db="EMBL/GenBank/DDBJ databases">
        <title>Genomic-based taxomic classification of the family Erythrobacteraceae.</title>
        <authorList>
            <person name="Xu L."/>
        </authorList>
    </citation>
    <scope>NUCLEOTIDE SEQUENCE [LARGE SCALE GENOMIC DNA]</scope>
    <source>
        <strain evidence="7 8">KCTC 52259</strain>
    </source>
</reference>
<keyword evidence="8" id="KW-1185">Reference proteome</keyword>
<dbReference type="SUPFAM" id="SSF103088">
    <property type="entry name" value="OmpA-like"/>
    <property type="match status" value="1"/>
</dbReference>
<feature type="signal peptide" evidence="5">
    <location>
        <begin position="1"/>
        <end position="24"/>
    </location>
</feature>
<evidence type="ECO:0000313" key="7">
    <source>
        <dbReference type="EMBL" id="MXP14757.1"/>
    </source>
</evidence>
<dbReference type="Proteomes" id="UP000473531">
    <property type="component" value="Unassembled WGS sequence"/>
</dbReference>
<gene>
    <name evidence="7" type="ORF">GRI44_08340</name>
</gene>
<dbReference type="PANTHER" id="PTHR30329:SF21">
    <property type="entry name" value="LIPOPROTEIN YIAD-RELATED"/>
    <property type="match status" value="1"/>
</dbReference>
<feature type="domain" description="OmpA-like" evidence="6">
    <location>
        <begin position="121"/>
        <end position="236"/>
    </location>
</feature>
<protein>
    <submittedName>
        <fullName evidence="7">OmpA family protein</fullName>
    </submittedName>
</protein>
<dbReference type="OrthoDB" id="9810367at2"/>
<dbReference type="InterPro" id="IPR036737">
    <property type="entry name" value="OmpA-like_sf"/>
</dbReference>
<evidence type="ECO:0000256" key="4">
    <source>
        <dbReference type="PROSITE-ProRule" id="PRU00473"/>
    </source>
</evidence>
<dbReference type="PRINTS" id="PR01021">
    <property type="entry name" value="OMPADOMAIN"/>
</dbReference>
<sequence length="236" mass="25239">MTNLKRLSVCAAALTGLWSAGAMAQDDTQTLMGLGISELRQEIQTRYDAGLAASIDPAIVSANDNRFMWANEAKAQCGIALGFLKSSTRDETSIAKCAMAARMMNRMPAPPVVVAPPPPVQTAVCNRDVAGMIFFDFDSSDLPASASDSVAFVTENAGRCQWSSITVIGHTDRAGSDSYNEGLALRRANTVAEYLRNGGVAPSMLRVEARGEKQPLEETADGVRNPQNRRVEIVAN</sequence>